<gene>
    <name evidence="5" type="ORF">MNBD_NITROSPINAE04-911</name>
</gene>
<dbReference type="GO" id="GO:0004810">
    <property type="term" value="F:CCA tRNA nucleotidyltransferase activity"/>
    <property type="evidence" value="ECO:0007669"/>
    <property type="project" value="InterPro"/>
</dbReference>
<evidence type="ECO:0000259" key="3">
    <source>
        <dbReference type="Pfam" id="PF02568"/>
    </source>
</evidence>
<evidence type="ECO:0000256" key="2">
    <source>
        <dbReference type="ARBA" id="ARBA00022840"/>
    </source>
</evidence>
<feature type="domain" description="Thil AANH" evidence="3">
    <location>
        <begin position="24"/>
        <end position="170"/>
    </location>
</feature>
<reference evidence="5" key="1">
    <citation type="submission" date="2018-06" db="EMBL/GenBank/DDBJ databases">
        <authorList>
            <person name="Zhirakovskaya E."/>
        </authorList>
    </citation>
    <scope>NUCLEOTIDE SEQUENCE</scope>
</reference>
<dbReference type="Pfam" id="PF18297">
    <property type="entry name" value="NFACT-R_2"/>
    <property type="match status" value="1"/>
</dbReference>
<dbReference type="EMBL" id="UOGA01000065">
    <property type="protein sequence ID" value="VAX16367.1"/>
    <property type="molecule type" value="Genomic_DNA"/>
</dbReference>
<dbReference type="AlphaFoldDB" id="A0A3B1CHW0"/>
<sequence>MAGKAEGAGICGDTILSGVAKVAVKTIGLLSGGLDSTLATRIMKKLGFDVLALNFMSPFCTCTRSDHGCKNEAKRLADELGMKVRVEFMGEEYIDIVRNPKHGYGKNMNPCIDCRLMMFKRTKEIMEEEGAAFIFTGEVVGQRPMSQREDRMRMIERDSGLDGLIVRPLCAQLLPPTIPEKEGIINRDEMLAIRGRSRKEQIKIAKDDFGMTENLCSSGGCLLTDPGFAKKMKDLVTFDDSANVKAARLLRLGRHFRISDELKLVVGRNESENEKLLKIAAPEDFIFYPTEISGPTAIAKGKLTREAVSMAGGITARYCSSVNGDPVRIDYKNKGNDTIWSVLAKPVPEEKLSALRIG</sequence>
<evidence type="ECO:0000256" key="1">
    <source>
        <dbReference type="ARBA" id="ARBA00022741"/>
    </source>
</evidence>
<dbReference type="EC" id="2.1.1.61" evidence="5"/>
<evidence type="ECO:0000313" key="5">
    <source>
        <dbReference type="EMBL" id="VAX16367.1"/>
    </source>
</evidence>
<organism evidence="5">
    <name type="scientific">hydrothermal vent metagenome</name>
    <dbReference type="NCBI Taxonomy" id="652676"/>
    <lineage>
        <taxon>unclassified sequences</taxon>
        <taxon>metagenomes</taxon>
        <taxon>ecological metagenomes</taxon>
    </lineage>
</organism>
<dbReference type="Gene3D" id="3.40.50.620">
    <property type="entry name" value="HUPs"/>
    <property type="match status" value="1"/>
</dbReference>
<keyword evidence="5" id="KW-0489">Methyltransferase</keyword>
<dbReference type="PANTHER" id="PTHR11933:SF6">
    <property type="entry name" value="THIL AANH DOMAIN-CONTAINING PROTEIN"/>
    <property type="match status" value="1"/>
</dbReference>
<dbReference type="Pfam" id="PF02568">
    <property type="entry name" value="ThiI"/>
    <property type="match status" value="1"/>
</dbReference>
<dbReference type="SUPFAM" id="SSF52402">
    <property type="entry name" value="Adenine nucleotide alpha hydrolases-like"/>
    <property type="match status" value="1"/>
</dbReference>
<name>A0A3B1CHW0_9ZZZZ</name>
<dbReference type="PANTHER" id="PTHR11933">
    <property type="entry name" value="TRNA 5-METHYLAMINOMETHYL-2-THIOURIDYLATE -METHYLTRANSFERASE"/>
    <property type="match status" value="1"/>
</dbReference>
<proteinExistence type="predicted"/>
<evidence type="ECO:0000259" key="4">
    <source>
        <dbReference type="Pfam" id="PF18297"/>
    </source>
</evidence>
<protein>
    <submittedName>
        <fullName evidence="5">tRNA (5-methylaminomethyl-2-thiouridylate)-methyltransferase</fullName>
        <ecNumber evidence="5">2.1.1.61</ecNumber>
    </submittedName>
</protein>
<keyword evidence="2" id="KW-0067">ATP-binding</keyword>
<dbReference type="GO" id="GO:0004808">
    <property type="term" value="F:tRNA (5-methylaminomethyl-2-thiouridylate)(34)-methyltransferase activity"/>
    <property type="evidence" value="ECO:0007669"/>
    <property type="project" value="UniProtKB-EC"/>
</dbReference>
<dbReference type="InterPro" id="IPR014729">
    <property type="entry name" value="Rossmann-like_a/b/a_fold"/>
</dbReference>
<keyword evidence="5" id="KW-0808">Transferase</keyword>
<keyword evidence="1" id="KW-0547">Nucleotide-binding</keyword>
<dbReference type="GO" id="GO:0005524">
    <property type="term" value="F:ATP binding"/>
    <property type="evidence" value="ECO:0007669"/>
    <property type="project" value="UniProtKB-KW"/>
</dbReference>
<accession>A0A3B1CHW0</accession>
<dbReference type="GO" id="GO:0032259">
    <property type="term" value="P:methylation"/>
    <property type="evidence" value="ECO:0007669"/>
    <property type="project" value="UniProtKB-KW"/>
</dbReference>
<dbReference type="InterPro" id="IPR020536">
    <property type="entry name" value="ThiI_AANH"/>
</dbReference>
<dbReference type="InterPro" id="IPR059101">
    <property type="entry name" value="NFACT-R_2"/>
</dbReference>
<feature type="domain" description="NFACT protein RNA binding" evidence="4">
    <location>
        <begin position="253"/>
        <end position="353"/>
    </location>
</feature>